<feature type="compositionally biased region" description="Basic and acidic residues" evidence="3">
    <location>
        <begin position="167"/>
        <end position="181"/>
    </location>
</feature>
<organism evidence="4 5">
    <name type="scientific">Lentihominibacter faecis</name>
    <dbReference type="NCBI Taxonomy" id="2764712"/>
    <lineage>
        <taxon>Bacteria</taxon>
        <taxon>Bacillati</taxon>
        <taxon>Bacillota</taxon>
        <taxon>Clostridia</taxon>
        <taxon>Peptostreptococcales</taxon>
        <taxon>Anaerovoracaceae</taxon>
        <taxon>Lentihominibacter</taxon>
    </lineage>
</organism>
<dbReference type="AlphaFoldDB" id="A0A923NDP3"/>
<dbReference type="InterPro" id="IPR032466">
    <property type="entry name" value="Metal_Hydrolase"/>
</dbReference>
<keyword evidence="5" id="KW-1185">Reference proteome</keyword>
<evidence type="ECO:0000256" key="3">
    <source>
        <dbReference type="SAM" id="MobiDB-lite"/>
    </source>
</evidence>
<dbReference type="SUPFAM" id="SSF51556">
    <property type="entry name" value="Metallo-dependent hydrolases"/>
    <property type="match status" value="1"/>
</dbReference>
<feature type="binding site" evidence="2">
    <location>
        <position position="93"/>
    </location>
    <ligand>
        <name>a divalent metal cation</name>
        <dbReference type="ChEBI" id="CHEBI:60240"/>
        <label>1</label>
    </ligand>
</feature>
<dbReference type="PANTHER" id="PTHR46124:SF2">
    <property type="entry name" value="D-AMINOACYL-TRNA DEACYLASE"/>
    <property type="match status" value="1"/>
</dbReference>
<evidence type="ECO:0000313" key="4">
    <source>
        <dbReference type="EMBL" id="MBC5998742.1"/>
    </source>
</evidence>
<feature type="region of interest" description="Disordered" evidence="3">
    <location>
        <begin position="151"/>
        <end position="181"/>
    </location>
</feature>
<evidence type="ECO:0000256" key="2">
    <source>
        <dbReference type="PIRSR" id="PIRSR005902-1"/>
    </source>
</evidence>
<protein>
    <submittedName>
        <fullName evidence="4">TatD family hydrolase</fullName>
    </submittedName>
</protein>
<sequence length="295" mass="33300">MLFDSHAHINEASYSPEERAELIKTIEASDVDYVADIGYDLASSKLAVEHAAKYPWCYAVVGCHPHDAKSMDDMELAMYKGLARKKKVVAIGEIGLDFHYDHSPRDIQREWFRRQIRMANQLKMPIVIHSREADQETMDILKEEGAFSEERKSWFPKRPDPSGYTLKKSEAAKKTPDDPADHMADDARVLIHCFSGSAELAAQYVKLGATISVAGPVTYKNNRKTVAVVAEVPMDFLLVETDSPYLSPEPLRGRRNMSPNVKYTAQKVAEIKDMTLEEVAAKTKENAMRFYGITR</sequence>
<keyword evidence="2" id="KW-0479">Metal-binding</keyword>
<evidence type="ECO:0000313" key="5">
    <source>
        <dbReference type="Proteomes" id="UP000644115"/>
    </source>
</evidence>
<dbReference type="InterPro" id="IPR001130">
    <property type="entry name" value="TatD-like"/>
</dbReference>
<dbReference type="PROSITE" id="PS01091">
    <property type="entry name" value="TATD_3"/>
    <property type="match status" value="1"/>
</dbReference>
<dbReference type="GO" id="GO:0005829">
    <property type="term" value="C:cytosol"/>
    <property type="evidence" value="ECO:0007669"/>
    <property type="project" value="TreeGrafter"/>
</dbReference>
<dbReference type="Pfam" id="PF01026">
    <property type="entry name" value="TatD_DNase"/>
    <property type="match status" value="1"/>
</dbReference>
<dbReference type="GO" id="GO:0046872">
    <property type="term" value="F:metal ion binding"/>
    <property type="evidence" value="ECO:0007669"/>
    <property type="project" value="UniProtKB-KW"/>
</dbReference>
<feature type="binding site" evidence="2">
    <location>
        <position position="8"/>
    </location>
    <ligand>
        <name>a divalent metal cation</name>
        <dbReference type="ChEBI" id="CHEBI:60240"/>
        <label>1</label>
    </ligand>
</feature>
<proteinExistence type="predicted"/>
<comment type="caution">
    <text evidence="4">The sequence shown here is derived from an EMBL/GenBank/DDBJ whole genome shotgun (WGS) entry which is preliminary data.</text>
</comment>
<feature type="binding site" evidence="2">
    <location>
        <position position="129"/>
    </location>
    <ligand>
        <name>a divalent metal cation</name>
        <dbReference type="ChEBI" id="CHEBI:60240"/>
        <label>2</label>
    </ligand>
</feature>
<accession>A0A923NDP3</accession>
<dbReference type="EMBL" id="JACRWC010000032">
    <property type="protein sequence ID" value="MBC5998742.1"/>
    <property type="molecule type" value="Genomic_DNA"/>
</dbReference>
<evidence type="ECO:0000256" key="1">
    <source>
        <dbReference type="ARBA" id="ARBA00022801"/>
    </source>
</evidence>
<name>A0A923NDP3_9FIRM</name>
<dbReference type="GO" id="GO:0016788">
    <property type="term" value="F:hydrolase activity, acting on ester bonds"/>
    <property type="evidence" value="ECO:0007669"/>
    <property type="project" value="InterPro"/>
</dbReference>
<dbReference type="RefSeq" id="WP_249286290.1">
    <property type="nucleotide sequence ID" value="NZ_JACRWC010000032.1"/>
</dbReference>
<dbReference type="CDD" id="cd01310">
    <property type="entry name" value="TatD_DNAse"/>
    <property type="match status" value="1"/>
</dbReference>
<dbReference type="PIRSF" id="PIRSF005902">
    <property type="entry name" value="DNase_TatD"/>
    <property type="match status" value="1"/>
</dbReference>
<feature type="compositionally biased region" description="Basic and acidic residues" evidence="3">
    <location>
        <begin position="151"/>
        <end position="160"/>
    </location>
</feature>
<reference evidence="4" key="1">
    <citation type="submission" date="2020-08" db="EMBL/GenBank/DDBJ databases">
        <authorList>
            <person name="Liu C."/>
            <person name="Sun Q."/>
        </authorList>
    </citation>
    <scope>NUCLEOTIDE SEQUENCE</scope>
    <source>
        <strain evidence="4">BX16</strain>
    </source>
</reference>
<dbReference type="PROSITE" id="PS01137">
    <property type="entry name" value="TATD_1"/>
    <property type="match status" value="1"/>
</dbReference>
<dbReference type="InterPro" id="IPR018228">
    <property type="entry name" value="DNase_TatD-rel_CS"/>
</dbReference>
<feature type="binding site" evidence="2">
    <location>
        <position position="242"/>
    </location>
    <ligand>
        <name>a divalent metal cation</name>
        <dbReference type="ChEBI" id="CHEBI:60240"/>
        <label>1</label>
    </ligand>
</feature>
<dbReference type="PANTHER" id="PTHR46124">
    <property type="entry name" value="D-AMINOACYL-TRNA DEACYLASE"/>
    <property type="match status" value="1"/>
</dbReference>
<dbReference type="Gene3D" id="3.20.20.140">
    <property type="entry name" value="Metal-dependent hydrolases"/>
    <property type="match status" value="1"/>
</dbReference>
<keyword evidence="1 4" id="KW-0378">Hydrolase</keyword>
<feature type="binding site" evidence="2">
    <location>
        <position position="6"/>
    </location>
    <ligand>
        <name>a divalent metal cation</name>
        <dbReference type="ChEBI" id="CHEBI:60240"/>
        <label>1</label>
    </ligand>
</feature>
<dbReference type="Proteomes" id="UP000644115">
    <property type="component" value="Unassembled WGS sequence"/>
</dbReference>
<feature type="binding site" evidence="2">
    <location>
        <position position="192"/>
    </location>
    <ligand>
        <name>a divalent metal cation</name>
        <dbReference type="ChEBI" id="CHEBI:60240"/>
        <label>2</label>
    </ligand>
</feature>
<gene>
    <name evidence="4" type="ORF">H8876_01820</name>
</gene>